<dbReference type="InterPro" id="IPR052346">
    <property type="entry name" value="O-mannosyl-transferase_TMTC"/>
</dbReference>
<reference evidence="20" key="2">
    <citation type="journal article" date="2014" name="BMC Genomics">
        <title>A genomic perspective to assessing quality of mass-reared SIT flies used in Mediterranean fruit fly (Ceratitis capitata) eradication in California.</title>
        <authorList>
            <person name="Calla B."/>
            <person name="Hall B."/>
            <person name="Hou S."/>
            <person name="Geib S.M."/>
        </authorList>
    </citation>
    <scope>NUCLEOTIDE SEQUENCE</scope>
</reference>
<dbReference type="InterPro" id="IPR019734">
    <property type="entry name" value="TPR_rpt"/>
</dbReference>
<dbReference type="Gene3D" id="1.25.40.10">
    <property type="entry name" value="Tetratricopeptide repeat domain"/>
    <property type="match status" value="2"/>
</dbReference>
<organism evidence="20">
    <name type="scientific">Ceratitis capitata</name>
    <name type="common">Mediterranean fruit fly</name>
    <name type="synonym">Tephritis capitata</name>
    <dbReference type="NCBI Taxonomy" id="7213"/>
    <lineage>
        <taxon>Eukaryota</taxon>
        <taxon>Metazoa</taxon>
        <taxon>Ecdysozoa</taxon>
        <taxon>Arthropoda</taxon>
        <taxon>Hexapoda</taxon>
        <taxon>Insecta</taxon>
        <taxon>Pterygota</taxon>
        <taxon>Neoptera</taxon>
        <taxon>Endopterygota</taxon>
        <taxon>Diptera</taxon>
        <taxon>Brachycera</taxon>
        <taxon>Muscomorpha</taxon>
        <taxon>Tephritoidea</taxon>
        <taxon>Tephritidae</taxon>
        <taxon>Ceratitis</taxon>
        <taxon>Ceratitis</taxon>
    </lineage>
</organism>
<keyword evidence="12 17" id="KW-1133">Transmembrane helix</keyword>
<dbReference type="EMBL" id="GAMC01002197">
    <property type="protein sequence ID" value="JAC04359.1"/>
    <property type="molecule type" value="mRNA"/>
</dbReference>
<accession>W8C4S7</accession>
<reference evidence="20" key="1">
    <citation type="submission" date="2013-07" db="EMBL/GenBank/DDBJ databases">
        <authorList>
            <person name="Geib S."/>
        </authorList>
    </citation>
    <scope>NUCLEOTIDE SEQUENCE</scope>
</reference>
<feature type="repeat" description="TPR" evidence="16">
    <location>
        <begin position="455"/>
        <end position="488"/>
    </location>
</feature>
<dbReference type="GO" id="GO:0005783">
    <property type="term" value="C:endoplasmic reticulum"/>
    <property type="evidence" value="ECO:0007669"/>
    <property type="project" value="UniProtKB-SubCell"/>
</dbReference>
<feature type="transmembrane region" description="Helical" evidence="17">
    <location>
        <begin position="118"/>
        <end position="135"/>
    </location>
</feature>
<comment type="function">
    <text evidence="1">Transfers mannosyl residues to the hydroxyl group of serine or threonine residues.</text>
</comment>
<keyword evidence="10 16" id="KW-0802">TPR repeat</keyword>
<feature type="repeat" description="TPR" evidence="16">
    <location>
        <begin position="659"/>
        <end position="692"/>
    </location>
</feature>
<sequence length="717" mass="82902">MKKCSTINGEVTMGKYEHDDVKDTFTVQLLYKAVLILLCLACYSHALNGSFVFDDQVAIVKNLDVITTSTNWTALFRNDFWGTPLLSVESHKSYRPFTTLLFHWEYVQLGFRAKHMKVINLIMHCINTLLVWRLLRKFRFESTNHNQIAAVAAAIFAIHPVHTEAVCGVVGRAELLFCLFFLVALLLTYERQSFGSFTDVLIILITTVGIFFKETAITIPVACVFLEYTRSQVYLHPWRTQLKLLCSPRNIIFALCNITLIIFRLWLQDFQSPRFKPMDNPIAFNNDPLKRILSQNYLYVINWWILLCPQWLSFDWALGCIELINNVWDLRLQAILAMYSLAIVAFINSKQNFTPIFGIGLMVIPFIPASGIIKVGFVIAERVLYVPSIGFCFLVAQALSYVYNSNAKPWLISIFKWLSMLLFICLLLRTRERAGEWLSEDKLFSSALKVCPNNAKVHYNIARLATDRLDRKKALVHYHKAIKLYPQYESALMNLGNLYREMGQLEEAEKYIKIALDAVPDFATAWMNLGIVQAARKDYKNALQSYKKALKFRKKYAICHYNLGNLYLDQKMHIEAMQQWQEAVSLNPRQPKAWVNILTMLDNQGLYEDAIRLSTQAIGHLPNESSIMFIRANVFGKLKRYIEAEELYKHILKSEPLNVMVHTNLGVLYHRWEKLNDAIESYQKALKLNPEKAITARENLSKLLIRRRKEKASKTLV</sequence>
<keyword evidence="8 17" id="KW-0812">Transmembrane</keyword>
<evidence type="ECO:0000256" key="11">
    <source>
        <dbReference type="ARBA" id="ARBA00022824"/>
    </source>
</evidence>
<dbReference type="UniPathway" id="UPA00378"/>
<dbReference type="EMBL" id="CAJHJT010000001">
    <property type="protein sequence ID" value="CAD6993214.1"/>
    <property type="molecule type" value="Genomic_DNA"/>
</dbReference>
<dbReference type="KEGG" id="ccat:101456127"/>
<name>W8C4S7_CERCA</name>
<evidence type="ECO:0000256" key="2">
    <source>
        <dbReference type="ARBA" id="ARBA00004141"/>
    </source>
</evidence>
<dbReference type="Pfam" id="PF00515">
    <property type="entry name" value="TPR_1"/>
    <property type="match status" value="1"/>
</dbReference>
<keyword evidence="9" id="KW-0677">Repeat</keyword>
<evidence type="ECO:0000256" key="17">
    <source>
        <dbReference type="SAM" id="Phobius"/>
    </source>
</evidence>
<comment type="similarity">
    <text evidence="5">Belongs to the TMTC family.</text>
</comment>
<evidence type="ECO:0000259" key="18">
    <source>
        <dbReference type="Pfam" id="PF08409"/>
    </source>
</evidence>
<comment type="pathway">
    <text evidence="4">Protein modification; protein glycosylation.</text>
</comment>
<dbReference type="Pfam" id="PF13432">
    <property type="entry name" value="TPR_16"/>
    <property type="match status" value="1"/>
</dbReference>
<evidence type="ECO:0000256" key="9">
    <source>
        <dbReference type="ARBA" id="ARBA00022737"/>
    </source>
</evidence>
<evidence type="ECO:0000313" key="19">
    <source>
        <dbReference type="EMBL" id="CAD6993214.1"/>
    </source>
</evidence>
<dbReference type="EC" id="2.4.1.109" evidence="6"/>
<feature type="transmembrane region" description="Helical" evidence="17">
    <location>
        <begin position="29"/>
        <end position="53"/>
    </location>
</feature>
<keyword evidence="21" id="KW-1185">Reference proteome</keyword>
<feature type="transmembrane region" description="Helical" evidence="17">
    <location>
        <begin position="353"/>
        <end position="377"/>
    </location>
</feature>
<evidence type="ECO:0000256" key="1">
    <source>
        <dbReference type="ARBA" id="ARBA00003582"/>
    </source>
</evidence>
<protein>
    <recommendedName>
        <fullName evidence="6">dolichyl-phosphate-mannose--protein mannosyltransferase</fullName>
        <ecNumber evidence="6">2.4.1.109</ecNumber>
    </recommendedName>
</protein>
<evidence type="ECO:0000256" key="6">
    <source>
        <dbReference type="ARBA" id="ARBA00012839"/>
    </source>
</evidence>
<evidence type="ECO:0000256" key="3">
    <source>
        <dbReference type="ARBA" id="ARBA00004240"/>
    </source>
</evidence>
<evidence type="ECO:0000256" key="15">
    <source>
        <dbReference type="ARBA" id="ARBA00045102"/>
    </source>
</evidence>
<dbReference type="PANTHER" id="PTHR44227">
    <property type="match status" value="1"/>
</dbReference>
<keyword evidence="13 17" id="KW-0472">Membrane</keyword>
<comment type="catalytic activity">
    <reaction evidence="15">
        <text>a di-trans,poly-cis-dolichyl beta-D-mannosyl phosphate + L-seryl-[protein] = 3-O-(alpha-D-mannosyl)-L-seryl-[protein] + a di-trans,poly-cis-dolichyl phosphate + H(+)</text>
        <dbReference type="Rhea" id="RHEA:17377"/>
        <dbReference type="Rhea" id="RHEA-COMP:9863"/>
        <dbReference type="Rhea" id="RHEA-COMP:13546"/>
        <dbReference type="Rhea" id="RHEA-COMP:19498"/>
        <dbReference type="Rhea" id="RHEA-COMP:19501"/>
        <dbReference type="ChEBI" id="CHEBI:15378"/>
        <dbReference type="ChEBI" id="CHEBI:29999"/>
        <dbReference type="ChEBI" id="CHEBI:57683"/>
        <dbReference type="ChEBI" id="CHEBI:58211"/>
        <dbReference type="ChEBI" id="CHEBI:137321"/>
        <dbReference type="EC" id="2.4.1.109"/>
    </reaction>
</comment>
<feature type="transmembrane region" description="Helical" evidence="17">
    <location>
        <begin position="384"/>
        <end position="403"/>
    </location>
</feature>
<dbReference type="Pfam" id="PF08409">
    <property type="entry name" value="TMTC_DUF1736"/>
    <property type="match status" value="1"/>
</dbReference>
<feature type="repeat" description="TPR" evidence="16">
    <location>
        <begin position="489"/>
        <end position="522"/>
    </location>
</feature>
<evidence type="ECO:0000256" key="4">
    <source>
        <dbReference type="ARBA" id="ARBA00004922"/>
    </source>
</evidence>
<dbReference type="PANTHER" id="PTHR44227:SF3">
    <property type="entry name" value="PROTEIN O-MANNOSYL-TRANSFERASE TMTC4"/>
    <property type="match status" value="1"/>
</dbReference>
<evidence type="ECO:0000256" key="8">
    <source>
        <dbReference type="ARBA" id="ARBA00022692"/>
    </source>
</evidence>
<dbReference type="PROSITE" id="PS50293">
    <property type="entry name" value="TPR_REGION"/>
    <property type="match status" value="3"/>
</dbReference>
<keyword evidence="7" id="KW-0808">Transferase</keyword>
<evidence type="ECO:0000256" key="16">
    <source>
        <dbReference type="PROSITE-ProRule" id="PRU00339"/>
    </source>
</evidence>
<dbReference type="PROSITE" id="PS50005">
    <property type="entry name" value="TPR"/>
    <property type="match status" value="5"/>
</dbReference>
<feature type="repeat" description="TPR" evidence="16">
    <location>
        <begin position="557"/>
        <end position="590"/>
    </location>
</feature>
<dbReference type="InterPro" id="IPR011990">
    <property type="entry name" value="TPR-like_helical_dom_sf"/>
</dbReference>
<dbReference type="AlphaFoldDB" id="W8C4S7"/>
<dbReference type="Proteomes" id="UP000606786">
    <property type="component" value="Unassembled WGS sequence"/>
</dbReference>
<evidence type="ECO:0000313" key="20">
    <source>
        <dbReference type="EMBL" id="JAC04359.1"/>
    </source>
</evidence>
<evidence type="ECO:0000256" key="7">
    <source>
        <dbReference type="ARBA" id="ARBA00022679"/>
    </source>
</evidence>
<dbReference type="GO" id="GO:0016020">
    <property type="term" value="C:membrane"/>
    <property type="evidence" value="ECO:0007669"/>
    <property type="project" value="UniProtKB-SubCell"/>
</dbReference>
<evidence type="ECO:0000313" key="21">
    <source>
        <dbReference type="Proteomes" id="UP000606786"/>
    </source>
</evidence>
<dbReference type="InterPro" id="IPR013105">
    <property type="entry name" value="TPR_2"/>
</dbReference>
<gene>
    <name evidence="20" type="primary">TMTC4</name>
    <name evidence="19" type="ORF">CCAP1982_LOCUS2033</name>
</gene>
<dbReference type="OrthoDB" id="19588at2759"/>
<dbReference type="GO" id="GO:0004169">
    <property type="term" value="F:dolichyl-phosphate-mannose-protein mannosyltransferase activity"/>
    <property type="evidence" value="ECO:0007669"/>
    <property type="project" value="UniProtKB-EC"/>
</dbReference>
<dbReference type="SMART" id="SM00028">
    <property type="entry name" value="TPR"/>
    <property type="match status" value="7"/>
</dbReference>
<keyword evidence="11" id="KW-0256">Endoplasmic reticulum</keyword>
<evidence type="ECO:0000256" key="10">
    <source>
        <dbReference type="ARBA" id="ARBA00022803"/>
    </source>
</evidence>
<reference evidence="19" key="3">
    <citation type="submission" date="2020-11" db="EMBL/GenBank/DDBJ databases">
        <authorList>
            <person name="Whitehead M."/>
        </authorList>
    </citation>
    <scope>NUCLEOTIDE SEQUENCE</scope>
    <source>
        <strain evidence="19">EGII</strain>
    </source>
</reference>
<feature type="transmembrane region" description="Helical" evidence="17">
    <location>
        <begin position="201"/>
        <end position="229"/>
    </location>
</feature>
<feature type="domain" description="DUF1736" evidence="18">
    <location>
        <begin position="270"/>
        <end position="342"/>
    </location>
</feature>
<evidence type="ECO:0000256" key="13">
    <source>
        <dbReference type="ARBA" id="ARBA00023136"/>
    </source>
</evidence>
<feature type="transmembrane region" description="Helical" evidence="17">
    <location>
        <begin position="250"/>
        <end position="267"/>
    </location>
</feature>
<dbReference type="GO" id="GO:0030968">
    <property type="term" value="P:endoplasmic reticulum unfolded protein response"/>
    <property type="evidence" value="ECO:0007669"/>
    <property type="project" value="TreeGrafter"/>
</dbReference>
<feature type="transmembrane region" description="Helical" evidence="17">
    <location>
        <begin position="409"/>
        <end position="428"/>
    </location>
</feature>
<dbReference type="SUPFAM" id="SSF48452">
    <property type="entry name" value="TPR-like"/>
    <property type="match status" value="1"/>
</dbReference>
<proteinExistence type="evidence at transcript level"/>
<comment type="catalytic activity">
    <reaction evidence="14">
        <text>a di-trans,poly-cis-dolichyl beta-D-mannosyl phosphate + L-threonyl-[protein] = 3-O-(alpha-D-mannosyl)-L-threonyl-[protein] + a di-trans,poly-cis-dolichyl phosphate + H(+)</text>
        <dbReference type="Rhea" id="RHEA:53396"/>
        <dbReference type="Rhea" id="RHEA-COMP:11060"/>
        <dbReference type="Rhea" id="RHEA-COMP:13547"/>
        <dbReference type="Rhea" id="RHEA-COMP:19498"/>
        <dbReference type="Rhea" id="RHEA-COMP:19501"/>
        <dbReference type="ChEBI" id="CHEBI:15378"/>
        <dbReference type="ChEBI" id="CHEBI:30013"/>
        <dbReference type="ChEBI" id="CHEBI:57683"/>
        <dbReference type="ChEBI" id="CHEBI:58211"/>
        <dbReference type="ChEBI" id="CHEBI:137323"/>
        <dbReference type="EC" id="2.4.1.109"/>
    </reaction>
</comment>
<feature type="repeat" description="TPR" evidence="16">
    <location>
        <begin position="523"/>
        <end position="556"/>
    </location>
</feature>
<evidence type="ECO:0000256" key="12">
    <source>
        <dbReference type="ARBA" id="ARBA00022989"/>
    </source>
</evidence>
<evidence type="ECO:0000256" key="14">
    <source>
        <dbReference type="ARBA" id="ARBA00045085"/>
    </source>
</evidence>
<feature type="transmembrane region" description="Helical" evidence="17">
    <location>
        <begin position="173"/>
        <end position="189"/>
    </location>
</feature>
<dbReference type="InterPro" id="IPR013618">
    <property type="entry name" value="TMTC_DUF1736"/>
</dbReference>
<feature type="transmembrane region" description="Helical" evidence="17">
    <location>
        <begin position="330"/>
        <end position="347"/>
    </location>
</feature>
<dbReference type="CTD" id="84899"/>
<comment type="subcellular location">
    <subcellularLocation>
        <location evidence="3">Endoplasmic reticulum</location>
    </subcellularLocation>
    <subcellularLocation>
        <location evidence="2">Membrane</location>
        <topology evidence="2">Multi-pass membrane protein</topology>
    </subcellularLocation>
</comment>
<dbReference type="Pfam" id="PF07719">
    <property type="entry name" value="TPR_2"/>
    <property type="match status" value="1"/>
</dbReference>
<evidence type="ECO:0000256" key="5">
    <source>
        <dbReference type="ARBA" id="ARBA00007882"/>
    </source>
</evidence>
<dbReference type="GeneID" id="101456127"/>
<feature type="transmembrane region" description="Helical" evidence="17">
    <location>
        <begin position="297"/>
        <end position="318"/>
    </location>
</feature>